<dbReference type="GO" id="GO:0019752">
    <property type="term" value="P:carboxylic acid metabolic process"/>
    <property type="evidence" value="ECO:0007669"/>
    <property type="project" value="InterPro"/>
</dbReference>
<evidence type="ECO:0000256" key="3">
    <source>
        <dbReference type="ARBA" id="ARBA00023239"/>
    </source>
</evidence>
<dbReference type="GO" id="GO:0030170">
    <property type="term" value="F:pyridoxal phosphate binding"/>
    <property type="evidence" value="ECO:0007669"/>
    <property type="project" value="InterPro"/>
</dbReference>
<feature type="modified residue" description="N6-(pyridoxal phosphate)lysine" evidence="5">
    <location>
        <position position="248"/>
    </location>
</feature>
<dbReference type="InterPro" id="IPR015421">
    <property type="entry name" value="PyrdxlP-dep_Trfase_major"/>
</dbReference>
<comment type="similarity">
    <text evidence="4">Belongs to the group II decarboxylase family. Sphingosine-1-phosphate lyase subfamily.</text>
</comment>
<dbReference type="Gene3D" id="3.90.1150.10">
    <property type="entry name" value="Aspartate Aminotransferase, domain 1"/>
    <property type="match status" value="1"/>
</dbReference>
<dbReference type="OrthoDB" id="9803665at2"/>
<keyword evidence="2 5" id="KW-0663">Pyridoxal phosphate</keyword>
<evidence type="ECO:0000256" key="6">
    <source>
        <dbReference type="RuleBase" id="RU000382"/>
    </source>
</evidence>
<dbReference type="EC" id="4.1.2.27" evidence="7"/>
<dbReference type="InterPro" id="IPR015422">
    <property type="entry name" value="PyrdxlP-dep_Trfase_small"/>
</dbReference>
<dbReference type="AlphaFoldDB" id="A0A2R8C9W1"/>
<dbReference type="Gene3D" id="6.10.140.2150">
    <property type="match status" value="1"/>
</dbReference>
<comment type="cofactor">
    <cofactor evidence="1 5 6">
        <name>pyridoxal 5'-phosphate</name>
        <dbReference type="ChEBI" id="CHEBI:597326"/>
    </cofactor>
</comment>
<reference evidence="8" key="1">
    <citation type="submission" date="2018-03" db="EMBL/GenBank/DDBJ databases">
        <authorList>
            <person name="Rodrigo-Torres L."/>
            <person name="Arahal R. D."/>
            <person name="Lucena T."/>
        </authorList>
    </citation>
    <scope>NUCLEOTIDE SEQUENCE [LARGE SCALE GENOMIC DNA]</scope>
    <source>
        <strain evidence="8">CECT 7615</strain>
    </source>
</reference>
<evidence type="ECO:0000256" key="1">
    <source>
        <dbReference type="ARBA" id="ARBA00001933"/>
    </source>
</evidence>
<dbReference type="Proteomes" id="UP000244898">
    <property type="component" value="Unassembled WGS sequence"/>
</dbReference>
<dbReference type="SUPFAM" id="SSF53383">
    <property type="entry name" value="PLP-dependent transferases"/>
    <property type="match status" value="1"/>
</dbReference>
<evidence type="ECO:0000256" key="2">
    <source>
        <dbReference type="ARBA" id="ARBA00022898"/>
    </source>
</evidence>
<gene>
    <name evidence="7" type="ORF">TRM7615_02743</name>
</gene>
<dbReference type="PANTHER" id="PTHR42735">
    <property type="match status" value="1"/>
</dbReference>
<accession>A0A2R8C9W1</accession>
<dbReference type="RefSeq" id="WP_108788409.1">
    <property type="nucleotide sequence ID" value="NZ_ONZG01000006.1"/>
</dbReference>
<protein>
    <submittedName>
        <fullName evidence="7">Putative sphingosine-1-phosphate lyase</fullName>
        <ecNumber evidence="7">4.1.2.27</ecNumber>
    </submittedName>
</protein>
<dbReference type="InterPro" id="IPR050477">
    <property type="entry name" value="GrpII_AminoAcid_Decarb"/>
</dbReference>
<proteinExistence type="inferred from homology"/>
<organism evidence="7 8">
    <name type="scientific">Falsiruegeria mediterranea M17</name>
    <dbReference type="NCBI Taxonomy" id="1200281"/>
    <lineage>
        <taxon>Bacteria</taxon>
        <taxon>Pseudomonadati</taxon>
        <taxon>Pseudomonadota</taxon>
        <taxon>Alphaproteobacteria</taxon>
        <taxon>Rhodobacterales</taxon>
        <taxon>Roseobacteraceae</taxon>
        <taxon>Falsiruegeria</taxon>
    </lineage>
</organism>
<dbReference type="InterPro" id="IPR002129">
    <property type="entry name" value="PyrdxlP-dep_de-COase"/>
</dbReference>
<dbReference type="PANTHER" id="PTHR42735:SF6">
    <property type="entry name" value="SPHINGOSINE-1-PHOSPHATE LYASE 1"/>
    <property type="match status" value="1"/>
</dbReference>
<keyword evidence="8" id="KW-1185">Reference proteome</keyword>
<evidence type="ECO:0000256" key="4">
    <source>
        <dbReference type="ARBA" id="ARBA00038302"/>
    </source>
</evidence>
<name>A0A2R8C9W1_9RHOB</name>
<sequence length="424" mass="47201">MKDATNMNTFPQQGTPWEQIQKELHELKKLDVDWLNHPLPGYLYYFGEEILENQLEAHNLYSLENGLGAGVTFFSLEKMLKDIYDWAQDLYHGPETMGMTFTSGGTESLFEAIRTARNRARARGMEGRLNLIIPYTAHPAIDKAAQIMEIDIIRVPVDAEYRADVPAMAAAINDKTFFILGSAVCYPYGIYDPIEELGALALEHDIWLHVDGCWGGFINPFAKQLGYAVPKWDLEVPGVMSMSTDLHKFAFSTKGASLMLQRYQENKDTYETFSINDWPCGTYETPSFQGSSGAGSIASAWAMIKFLGNEGYLKTAKAAMDATVQLTDGVNAIEGLRDVRDGAPVEGNSMAVMSIDPEVDIMAVADLLDAGGWHCSRMREPLSIKHSVTPHHLSGVEKFLKDIAAAVEKVRREGLKGEYDERTY</sequence>
<evidence type="ECO:0000313" key="7">
    <source>
        <dbReference type="EMBL" id="SPJ29230.1"/>
    </source>
</evidence>
<evidence type="ECO:0000313" key="8">
    <source>
        <dbReference type="Proteomes" id="UP000244898"/>
    </source>
</evidence>
<dbReference type="Pfam" id="PF00282">
    <property type="entry name" value="Pyridoxal_deC"/>
    <property type="match status" value="1"/>
</dbReference>
<dbReference type="GO" id="GO:0008117">
    <property type="term" value="F:sphinganine-1-phosphate aldolase activity"/>
    <property type="evidence" value="ECO:0007669"/>
    <property type="project" value="UniProtKB-EC"/>
</dbReference>
<keyword evidence="3 6" id="KW-0456">Lyase</keyword>
<dbReference type="InterPro" id="IPR015424">
    <property type="entry name" value="PyrdxlP-dep_Trfase"/>
</dbReference>
<dbReference type="Gene3D" id="3.40.640.10">
    <property type="entry name" value="Type I PLP-dependent aspartate aminotransferase-like (Major domain)"/>
    <property type="match status" value="1"/>
</dbReference>
<evidence type="ECO:0000256" key="5">
    <source>
        <dbReference type="PIRSR" id="PIRSR602129-50"/>
    </source>
</evidence>
<dbReference type="EMBL" id="ONZG01000006">
    <property type="protein sequence ID" value="SPJ29230.1"/>
    <property type="molecule type" value="Genomic_DNA"/>
</dbReference>